<keyword evidence="4" id="KW-1185">Reference proteome</keyword>
<gene>
    <name evidence="3" type="ORF">N7541_009933</name>
</gene>
<organism evidence="3 4">
    <name type="scientific">Penicillium brevicompactum</name>
    <dbReference type="NCBI Taxonomy" id="5074"/>
    <lineage>
        <taxon>Eukaryota</taxon>
        <taxon>Fungi</taxon>
        <taxon>Dikarya</taxon>
        <taxon>Ascomycota</taxon>
        <taxon>Pezizomycotina</taxon>
        <taxon>Eurotiomycetes</taxon>
        <taxon>Eurotiomycetidae</taxon>
        <taxon>Eurotiales</taxon>
        <taxon>Aspergillaceae</taxon>
        <taxon>Penicillium</taxon>
    </lineage>
</organism>
<keyword evidence="2" id="KW-1133">Transmembrane helix</keyword>
<protein>
    <submittedName>
        <fullName evidence="3">Uncharacterized protein</fullName>
    </submittedName>
</protein>
<sequence>MTSYKDQHRFRSVDPNNRPPRPVRQQPPRIPKGVEDIRQTKEYKTAARRWLSTIVALPIVIVSSYVLYERRKCSETNMIPTKGLGTDLFWLVYGNKSPKRLVQAAEKE</sequence>
<dbReference type="AlphaFoldDB" id="A0A9W9QQ12"/>
<evidence type="ECO:0000313" key="4">
    <source>
        <dbReference type="Proteomes" id="UP001148299"/>
    </source>
</evidence>
<dbReference type="EMBL" id="JAPZBR010000008">
    <property type="protein sequence ID" value="KAJ5340809.1"/>
    <property type="molecule type" value="Genomic_DNA"/>
</dbReference>
<name>A0A9W9QQ12_PENBR</name>
<proteinExistence type="predicted"/>
<keyword evidence="2" id="KW-0472">Membrane</keyword>
<keyword evidence="2" id="KW-0812">Transmembrane</keyword>
<accession>A0A9W9QQ12</accession>
<reference evidence="3" key="2">
    <citation type="journal article" date="2023" name="IMA Fungus">
        <title>Comparative genomic study of the Penicillium genus elucidates a diverse pangenome and 15 lateral gene transfer events.</title>
        <authorList>
            <person name="Petersen C."/>
            <person name="Sorensen T."/>
            <person name="Nielsen M.R."/>
            <person name="Sondergaard T.E."/>
            <person name="Sorensen J.L."/>
            <person name="Fitzpatrick D.A."/>
            <person name="Frisvad J.C."/>
            <person name="Nielsen K.L."/>
        </authorList>
    </citation>
    <scope>NUCLEOTIDE SEQUENCE</scope>
    <source>
        <strain evidence="3">IBT 35675</strain>
    </source>
</reference>
<reference evidence="3" key="1">
    <citation type="submission" date="2022-12" db="EMBL/GenBank/DDBJ databases">
        <authorList>
            <person name="Petersen C."/>
        </authorList>
    </citation>
    <scope>NUCLEOTIDE SEQUENCE</scope>
    <source>
        <strain evidence="3">IBT 35675</strain>
    </source>
</reference>
<comment type="caution">
    <text evidence="3">The sequence shown here is derived from an EMBL/GenBank/DDBJ whole genome shotgun (WGS) entry which is preliminary data.</text>
</comment>
<dbReference type="Proteomes" id="UP001148299">
    <property type="component" value="Unassembled WGS sequence"/>
</dbReference>
<feature type="region of interest" description="Disordered" evidence="1">
    <location>
        <begin position="1"/>
        <end position="38"/>
    </location>
</feature>
<evidence type="ECO:0000313" key="3">
    <source>
        <dbReference type="EMBL" id="KAJ5340809.1"/>
    </source>
</evidence>
<feature type="transmembrane region" description="Helical" evidence="2">
    <location>
        <begin position="50"/>
        <end position="68"/>
    </location>
</feature>
<evidence type="ECO:0000256" key="2">
    <source>
        <dbReference type="SAM" id="Phobius"/>
    </source>
</evidence>
<feature type="compositionally biased region" description="Basic and acidic residues" evidence="1">
    <location>
        <begin position="1"/>
        <end position="12"/>
    </location>
</feature>
<evidence type="ECO:0000256" key="1">
    <source>
        <dbReference type="SAM" id="MobiDB-lite"/>
    </source>
</evidence>